<gene>
    <name evidence="2" type="ORF">GCM10022255_087520</name>
</gene>
<keyword evidence="1" id="KW-0472">Membrane</keyword>
<dbReference type="EMBL" id="BAABAT010000039">
    <property type="protein sequence ID" value="GAA4260121.1"/>
    <property type="molecule type" value="Genomic_DNA"/>
</dbReference>
<feature type="transmembrane region" description="Helical" evidence="1">
    <location>
        <begin position="100"/>
        <end position="119"/>
    </location>
</feature>
<proteinExistence type="predicted"/>
<evidence type="ECO:0000313" key="2">
    <source>
        <dbReference type="EMBL" id="GAA4260121.1"/>
    </source>
</evidence>
<name>A0ABP8DNN3_9ACTN</name>
<feature type="transmembrane region" description="Helical" evidence="1">
    <location>
        <begin position="18"/>
        <end position="38"/>
    </location>
</feature>
<keyword evidence="1" id="KW-1133">Transmembrane helix</keyword>
<evidence type="ECO:0000256" key="1">
    <source>
        <dbReference type="SAM" id="Phobius"/>
    </source>
</evidence>
<protein>
    <recommendedName>
        <fullName evidence="4">Integral membrane protein</fullName>
    </recommendedName>
</protein>
<organism evidence="2 3">
    <name type="scientific">Dactylosporangium darangshiense</name>
    <dbReference type="NCBI Taxonomy" id="579108"/>
    <lineage>
        <taxon>Bacteria</taxon>
        <taxon>Bacillati</taxon>
        <taxon>Actinomycetota</taxon>
        <taxon>Actinomycetes</taxon>
        <taxon>Micromonosporales</taxon>
        <taxon>Micromonosporaceae</taxon>
        <taxon>Dactylosporangium</taxon>
    </lineage>
</organism>
<dbReference type="RefSeq" id="WP_345137050.1">
    <property type="nucleotide sequence ID" value="NZ_BAABAT010000039.1"/>
</dbReference>
<keyword evidence="3" id="KW-1185">Reference proteome</keyword>
<evidence type="ECO:0000313" key="3">
    <source>
        <dbReference type="Proteomes" id="UP001500620"/>
    </source>
</evidence>
<evidence type="ECO:0008006" key="4">
    <source>
        <dbReference type="Google" id="ProtNLM"/>
    </source>
</evidence>
<accession>A0ABP8DNN3</accession>
<feature type="transmembrane region" description="Helical" evidence="1">
    <location>
        <begin position="44"/>
        <end position="64"/>
    </location>
</feature>
<feature type="transmembrane region" description="Helical" evidence="1">
    <location>
        <begin position="76"/>
        <end position="94"/>
    </location>
</feature>
<sequence length="137" mass="14376">METNTQAAFGKAKTSIKVYGALSIVALMAVVAVAGSGHTVNTFMWVRAALLPVVAVVLVRMIAAAARGSRRAFDRVSALAVIMPIAIIAVDLIPGVCPPWYALMQAVCVLPIIRVAVITRGSELAALRKPARAAGRR</sequence>
<comment type="caution">
    <text evidence="2">The sequence shown here is derived from an EMBL/GenBank/DDBJ whole genome shotgun (WGS) entry which is preliminary data.</text>
</comment>
<reference evidence="3" key="1">
    <citation type="journal article" date="2019" name="Int. J. Syst. Evol. Microbiol.">
        <title>The Global Catalogue of Microorganisms (GCM) 10K type strain sequencing project: providing services to taxonomists for standard genome sequencing and annotation.</title>
        <authorList>
            <consortium name="The Broad Institute Genomics Platform"/>
            <consortium name="The Broad Institute Genome Sequencing Center for Infectious Disease"/>
            <person name="Wu L."/>
            <person name="Ma J."/>
        </authorList>
    </citation>
    <scope>NUCLEOTIDE SEQUENCE [LARGE SCALE GENOMIC DNA]</scope>
    <source>
        <strain evidence="3">JCM 17441</strain>
    </source>
</reference>
<keyword evidence="1" id="KW-0812">Transmembrane</keyword>
<dbReference type="Proteomes" id="UP001500620">
    <property type="component" value="Unassembled WGS sequence"/>
</dbReference>